<name>A0A2Z6S927_9GLOM</name>
<dbReference type="Gene3D" id="3.80.10.10">
    <property type="entry name" value="Ribonuclease Inhibitor"/>
    <property type="match status" value="1"/>
</dbReference>
<keyword evidence="3" id="KW-1185">Reference proteome</keyword>
<evidence type="ECO:0008006" key="4">
    <source>
        <dbReference type="Google" id="ProtNLM"/>
    </source>
</evidence>
<evidence type="ECO:0000313" key="1">
    <source>
        <dbReference type="EMBL" id="GBC07555.1"/>
    </source>
</evidence>
<dbReference type="SUPFAM" id="SSF52047">
    <property type="entry name" value="RNI-like"/>
    <property type="match status" value="1"/>
</dbReference>
<sequence length="494" mass="59401">MSKLNKDVLFLIFEELQNDSKFLFPCLMVNRLWCETVIPVLWKEPWHYTINYRNKISLYSIITSYLSNDVKESLTKKGIKISSQSLAFDYLSFCRSINVKIIDEIISIGSSSEYNRFLLQEEIYSFLIKKCLEIKYLNMCGTYELLVHLPEAKDHLESLCELTCDTSIDPKYFYRISHICQQIQRIIIINNNFKVNHGTTKLIEFQKNLKYFKWKDDFNSDYYTPYVELLEDPYTEIFHMLRNHANTLNHFEISIQYDYYDFPKSIHDDYDYTFLQYTLLDLHNLKVIEINSPIFLECDDFEEELEMVAYRNLEILEIDLINIYQAACMINKSFSLRELRIHDYYLSRDWFIDDSLDLIRAIHKNCILIEYLTIPVFPLLTEHFIEFEKLLKNCQKLRSLHFKETYYEEGKELEFGEYLSDVLIREASTNLREIGIPYDIEFSLENLRTFFEKWKGRPAITILIDDLYFYRRNDSYRELISKYKIEGVIKHINV</sequence>
<reference evidence="2" key="2">
    <citation type="submission" date="2019-10" db="EMBL/GenBank/DDBJ databases">
        <title>Conservation and host-specific expression of non-tandemly repeated heterogenous ribosome RNA gene in arbuscular mycorrhizal fungi.</title>
        <authorList>
            <person name="Maeda T."/>
            <person name="Kobayashi Y."/>
            <person name="Nakagawa T."/>
            <person name="Ezawa T."/>
            <person name="Yamaguchi K."/>
            <person name="Bino T."/>
            <person name="Nishimoto Y."/>
            <person name="Shigenobu S."/>
            <person name="Kawaguchi M."/>
        </authorList>
    </citation>
    <scope>NUCLEOTIDE SEQUENCE</scope>
    <source>
        <strain evidence="2">HR1</strain>
    </source>
</reference>
<dbReference type="Proteomes" id="UP000247702">
    <property type="component" value="Unassembled WGS sequence"/>
</dbReference>
<dbReference type="InterPro" id="IPR032675">
    <property type="entry name" value="LRR_dom_sf"/>
</dbReference>
<dbReference type="EMBL" id="BEXD01004152">
    <property type="protein sequence ID" value="GBC07555.1"/>
    <property type="molecule type" value="Genomic_DNA"/>
</dbReference>
<organism evidence="1 3">
    <name type="scientific">Rhizophagus clarus</name>
    <dbReference type="NCBI Taxonomy" id="94130"/>
    <lineage>
        <taxon>Eukaryota</taxon>
        <taxon>Fungi</taxon>
        <taxon>Fungi incertae sedis</taxon>
        <taxon>Mucoromycota</taxon>
        <taxon>Glomeromycotina</taxon>
        <taxon>Glomeromycetes</taxon>
        <taxon>Glomerales</taxon>
        <taxon>Glomeraceae</taxon>
        <taxon>Rhizophagus</taxon>
    </lineage>
</organism>
<dbReference type="OrthoDB" id="2368966at2759"/>
<evidence type="ECO:0000313" key="3">
    <source>
        <dbReference type="Proteomes" id="UP000247702"/>
    </source>
</evidence>
<evidence type="ECO:0000313" key="2">
    <source>
        <dbReference type="EMBL" id="GES86359.1"/>
    </source>
</evidence>
<dbReference type="AlphaFoldDB" id="A0A2Z6S927"/>
<accession>A0A2Z6S927</accession>
<reference evidence="1 3" key="1">
    <citation type="submission" date="2017-11" db="EMBL/GenBank/DDBJ databases">
        <title>The genome of Rhizophagus clarus HR1 reveals common genetic basis of auxotrophy among arbuscular mycorrhizal fungi.</title>
        <authorList>
            <person name="Kobayashi Y."/>
        </authorList>
    </citation>
    <scope>NUCLEOTIDE SEQUENCE [LARGE SCALE GENOMIC DNA]</scope>
    <source>
        <strain evidence="1 3">HR1</strain>
    </source>
</reference>
<dbReference type="EMBL" id="BLAL01000160">
    <property type="protein sequence ID" value="GES86359.1"/>
    <property type="molecule type" value="Genomic_DNA"/>
</dbReference>
<dbReference type="Proteomes" id="UP000615446">
    <property type="component" value="Unassembled WGS sequence"/>
</dbReference>
<proteinExistence type="predicted"/>
<gene>
    <name evidence="2" type="ORF">RCL2_001341500</name>
    <name evidence="1" type="ORF">RclHR1_07530004</name>
</gene>
<comment type="caution">
    <text evidence="1">The sequence shown here is derived from an EMBL/GenBank/DDBJ whole genome shotgun (WGS) entry which is preliminary data.</text>
</comment>
<protein>
    <recommendedName>
        <fullName evidence="4">F-box domain-containing protein</fullName>
    </recommendedName>
</protein>